<dbReference type="RefSeq" id="WP_235000738.1">
    <property type="nucleotide sequence ID" value="NZ_FUWS01000002.1"/>
</dbReference>
<dbReference type="Proteomes" id="UP000190637">
    <property type="component" value="Unassembled WGS sequence"/>
</dbReference>
<feature type="compositionally biased region" description="Pro residues" evidence="1">
    <location>
        <begin position="39"/>
        <end position="48"/>
    </location>
</feature>
<dbReference type="Pfam" id="PF20373">
    <property type="entry name" value="DUF6668"/>
    <property type="match status" value="1"/>
</dbReference>
<name>A0A1T4M3J6_9ACTN</name>
<accession>A0A1T4M3J6</accession>
<keyword evidence="3" id="KW-1185">Reference proteome</keyword>
<proteinExistence type="predicted"/>
<evidence type="ECO:0000313" key="3">
    <source>
        <dbReference type="Proteomes" id="UP000190637"/>
    </source>
</evidence>
<dbReference type="AlphaFoldDB" id="A0A1T4M3J6"/>
<organism evidence="2 3">
    <name type="scientific">Marinactinospora thermotolerans DSM 45154</name>
    <dbReference type="NCBI Taxonomy" id="1122192"/>
    <lineage>
        <taxon>Bacteria</taxon>
        <taxon>Bacillati</taxon>
        <taxon>Actinomycetota</taxon>
        <taxon>Actinomycetes</taxon>
        <taxon>Streptosporangiales</taxon>
        <taxon>Nocardiopsidaceae</taxon>
        <taxon>Marinactinospora</taxon>
    </lineage>
</organism>
<evidence type="ECO:0000313" key="2">
    <source>
        <dbReference type="EMBL" id="SJZ61446.1"/>
    </source>
</evidence>
<evidence type="ECO:0000256" key="1">
    <source>
        <dbReference type="SAM" id="MobiDB-lite"/>
    </source>
</evidence>
<reference evidence="2 3" key="1">
    <citation type="submission" date="2017-02" db="EMBL/GenBank/DDBJ databases">
        <authorList>
            <person name="Peterson S.W."/>
        </authorList>
    </citation>
    <scope>NUCLEOTIDE SEQUENCE [LARGE SCALE GENOMIC DNA]</scope>
    <source>
        <strain evidence="2 3">DSM 45154</strain>
    </source>
</reference>
<dbReference type="EMBL" id="FUWS01000002">
    <property type="protein sequence ID" value="SJZ61446.1"/>
    <property type="molecule type" value="Genomic_DNA"/>
</dbReference>
<gene>
    <name evidence="2" type="ORF">SAMN02745673_00926</name>
</gene>
<sequence>MDDNPWLSAAPVPLEQPSTVAAEVDAAHELDVSSQVGPPSGPQAPQPFVPAAPGPALPRHNASGPPALWWMGVHGGAGESTLAALSDGGRAAGGAWPIAGSGHQHAVVLVARTHHHGLERARQAAIEWAGGQPDVRLLGLALVADAPGRLPKPLRDLAALVAGGVPRVWHVPWVEAWRMEPAGPHNTPHAVRRLLAQTTALFSSSAS</sequence>
<dbReference type="STRING" id="1122192.SAMN02745673_00926"/>
<dbReference type="InterPro" id="IPR046609">
    <property type="entry name" value="DUF6668"/>
</dbReference>
<protein>
    <submittedName>
        <fullName evidence="2">Uncharacterized protein</fullName>
    </submittedName>
</protein>
<feature type="region of interest" description="Disordered" evidence="1">
    <location>
        <begin position="28"/>
        <end position="48"/>
    </location>
</feature>